<dbReference type="InterPro" id="IPR016181">
    <property type="entry name" value="Acyl_CoA_acyltransferase"/>
</dbReference>
<organism evidence="2 3">
    <name type="scientific">Alteribacter keqinensis</name>
    <dbReference type="NCBI Taxonomy" id="2483800"/>
    <lineage>
        <taxon>Bacteria</taxon>
        <taxon>Bacillati</taxon>
        <taxon>Bacillota</taxon>
        <taxon>Bacilli</taxon>
        <taxon>Bacillales</taxon>
        <taxon>Bacillaceae</taxon>
        <taxon>Alteribacter</taxon>
    </lineage>
</organism>
<dbReference type="Proteomes" id="UP000278746">
    <property type="component" value="Unassembled WGS sequence"/>
</dbReference>
<keyword evidence="3" id="KW-1185">Reference proteome</keyword>
<dbReference type="Pfam" id="PF00583">
    <property type="entry name" value="Acetyltransf_1"/>
    <property type="match status" value="1"/>
</dbReference>
<accession>A0A3M7TX22</accession>
<dbReference type="InterPro" id="IPR000182">
    <property type="entry name" value="GNAT_dom"/>
</dbReference>
<comment type="caution">
    <text evidence="2">The sequence shown here is derived from an EMBL/GenBank/DDBJ whole genome shotgun (WGS) entry which is preliminary data.</text>
</comment>
<dbReference type="Gene3D" id="3.40.630.30">
    <property type="match status" value="1"/>
</dbReference>
<reference evidence="2 3" key="1">
    <citation type="submission" date="2018-10" db="EMBL/GenBank/DDBJ databases">
        <title>Bacillus Keqinensis sp. nov., a moderately halophilic bacterium isolated from a saline-alkaline lake.</title>
        <authorList>
            <person name="Wang H."/>
        </authorList>
    </citation>
    <scope>NUCLEOTIDE SEQUENCE [LARGE SCALE GENOMIC DNA]</scope>
    <source>
        <strain evidence="2 3">KQ-3</strain>
    </source>
</reference>
<gene>
    <name evidence="2" type="ORF">EBO34_09415</name>
</gene>
<dbReference type="CDD" id="cd04301">
    <property type="entry name" value="NAT_SF"/>
    <property type="match status" value="1"/>
</dbReference>
<dbReference type="PROSITE" id="PS51186">
    <property type="entry name" value="GNAT"/>
    <property type="match status" value="1"/>
</dbReference>
<evidence type="ECO:0000313" key="3">
    <source>
        <dbReference type="Proteomes" id="UP000278746"/>
    </source>
</evidence>
<dbReference type="EMBL" id="RHIB01000001">
    <property type="protein sequence ID" value="RNA70126.1"/>
    <property type="molecule type" value="Genomic_DNA"/>
</dbReference>
<dbReference type="AlphaFoldDB" id="A0A3M7TX22"/>
<sequence length="151" mass="17294">MIVKEMVSLSDMNHLLEESEKEGFRFLRRLADDYDTGANRFNELDEFLLGVYSGSGQLVAIGGLNRDPFSGDQAVGRIRRFYVSSEWRGRGIGRLLLNELIRQGKEHFHAFTLFTDTPEADKFYISCGFKKGTAFLKSTHFYLVCQESDFT</sequence>
<dbReference type="SUPFAM" id="SSF55729">
    <property type="entry name" value="Acyl-CoA N-acyltransferases (Nat)"/>
    <property type="match status" value="1"/>
</dbReference>
<name>A0A3M7TX22_9BACI</name>
<proteinExistence type="predicted"/>
<evidence type="ECO:0000313" key="2">
    <source>
        <dbReference type="EMBL" id="RNA70126.1"/>
    </source>
</evidence>
<protein>
    <submittedName>
        <fullName evidence="2">GNAT family N-acetyltransferase</fullName>
    </submittedName>
</protein>
<keyword evidence="2" id="KW-0808">Transferase</keyword>
<dbReference type="RefSeq" id="WP_122897636.1">
    <property type="nucleotide sequence ID" value="NZ_RHIB01000001.1"/>
</dbReference>
<dbReference type="GO" id="GO:0016747">
    <property type="term" value="F:acyltransferase activity, transferring groups other than amino-acyl groups"/>
    <property type="evidence" value="ECO:0007669"/>
    <property type="project" value="InterPro"/>
</dbReference>
<evidence type="ECO:0000259" key="1">
    <source>
        <dbReference type="PROSITE" id="PS51186"/>
    </source>
</evidence>
<dbReference type="OrthoDB" id="9815041at2"/>
<feature type="domain" description="N-acetyltransferase" evidence="1">
    <location>
        <begin position="1"/>
        <end position="148"/>
    </location>
</feature>